<accession>A0A1B9XYP7</accession>
<protein>
    <submittedName>
        <fullName evidence="1">Uncharacterized protein</fullName>
    </submittedName>
</protein>
<reference evidence="1 2" key="1">
    <citation type="submission" date="2016-06" db="EMBL/GenBank/DDBJ databases">
        <title>Draft Genome Sequence of Tenacibaculum soleae UCD-KL19.</title>
        <authorList>
            <person name="Eisen J.A."/>
            <person name="Coil D.A."/>
            <person name="Lujan K.M."/>
        </authorList>
    </citation>
    <scope>NUCLEOTIDE SEQUENCE [LARGE SCALE GENOMIC DNA]</scope>
    <source>
        <strain evidence="1 2">UCD-KL19</strain>
    </source>
</reference>
<gene>
    <name evidence="1" type="ORF">BA195_13895</name>
</gene>
<proteinExistence type="predicted"/>
<dbReference type="EMBL" id="MAKX01000007">
    <property type="protein sequence ID" value="OCK42688.1"/>
    <property type="molecule type" value="Genomic_DNA"/>
</dbReference>
<evidence type="ECO:0000313" key="1">
    <source>
        <dbReference type="EMBL" id="OCK42688.1"/>
    </source>
</evidence>
<dbReference type="AlphaFoldDB" id="A0A1B9XYP7"/>
<name>A0A1B9XYP7_9FLAO</name>
<organism evidence="1 2">
    <name type="scientific">Tenacibaculum soleae</name>
    <dbReference type="NCBI Taxonomy" id="447689"/>
    <lineage>
        <taxon>Bacteria</taxon>
        <taxon>Pseudomonadati</taxon>
        <taxon>Bacteroidota</taxon>
        <taxon>Flavobacteriia</taxon>
        <taxon>Flavobacteriales</taxon>
        <taxon>Flavobacteriaceae</taxon>
        <taxon>Tenacibaculum</taxon>
    </lineage>
</organism>
<dbReference type="Proteomes" id="UP000093186">
    <property type="component" value="Unassembled WGS sequence"/>
</dbReference>
<evidence type="ECO:0000313" key="2">
    <source>
        <dbReference type="Proteomes" id="UP000093186"/>
    </source>
</evidence>
<keyword evidence="2" id="KW-1185">Reference proteome</keyword>
<dbReference type="OrthoDB" id="1332600at2"/>
<dbReference type="RefSeq" id="WP_068704867.1">
    <property type="nucleotide sequence ID" value="NZ_MAKX01000007.1"/>
</dbReference>
<sequence>MSFDLNFYKKRNNKVTTSEMVEFLNTIPMLESKTEDQIVYENETTGVFCLFEIYESKENKDEEENDFGDLEDTNLCFNINYVRPDFFGIESFELVDNLVEKFDLFVLDPQAEGEPIKYKKGELLKSWLKSNEKISKSYFKEWELNYLELEKSNYCWKFCYNKNELQEKLTEEYFVPNIFYVNKNGTEKVETLCVWPEHIPFVLPKVDFVLIQKRIKKLFRTKEESGLIKYETIIEKLGEYFENENDYKIVHPKNEDKIKPIFNSLEILTTIEKYGKGISVDKIVNYKNE</sequence>
<comment type="caution">
    <text evidence="1">The sequence shown here is derived from an EMBL/GenBank/DDBJ whole genome shotgun (WGS) entry which is preliminary data.</text>
</comment>